<organism evidence="2 3">
    <name type="scientific">Liparis tanakae</name>
    <name type="common">Tanaka's snailfish</name>
    <dbReference type="NCBI Taxonomy" id="230148"/>
    <lineage>
        <taxon>Eukaryota</taxon>
        <taxon>Metazoa</taxon>
        <taxon>Chordata</taxon>
        <taxon>Craniata</taxon>
        <taxon>Vertebrata</taxon>
        <taxon>Euteleostomi</taxon>
        <taxon>Actinopterygii</taxon>
        <taxon>Neopterygii</taxon>
        <taxon>Teleostei</taxon>
        <taxon>Neoteleostei</taxon>
        <taxon>Acanthomorphata</taxon>
        <taxon>Eupercaria</taxon>
        <taxon>Perciformes</taxon>
        <taxon>Cottioidei</taxon>
        <taxon>Cottales</taxon>
        <taxon>Liparidae</taxon>
        <taxon>Liparis</taxon>
    </lineage>
</organism>
<sequence length="128" mass="14530">MSATAVRSPLWLSDRSSKRRRFRLNTPSVPSPLGEEEEALPRVPASSPVASRFSSSSSRLLMGAAWAPRMRVTSVPRSASSRCTALSRDTLTSCRPSAEKRTWRQDFMWWPEDHSSRFWPSVHEYAYA</sequence>
<evidence type="ECO:0000256" key="1">
    <source>
        <dbReference type="SAM" id="MobiDB-lite"/>
    </source>
</evidence>
<dbReference type="AlphaFoldDB" id="A0A4Z2G899"/>
<evidence type="ECO:0000313" key="3">
    <source>
        <dbReference type="Proteomes" id="UP000314294"/>
    </source>
</evidence>
<dbReference type="Proteomes" id="UP000314294">
    <property type="component" value="Unassembled WGS sequence"/>
</dbReference>
<gene>
    <name evidence="2" type="ORF">EYF80_040470</name>
</gene>
<reference evidence="2 3" key="1">
    <citation type="submission" date="2019-03" db="EMBL/GenBank/DDBJ databases">
        <title>First draft genome of Liparis tanakae, snailfish: a comprehensive survey of snailfish specific genes.</title>
        <authorList>
            <person name="Kim W."/>
            <person name="Song I."/>
            <person name="Jeong J.-H."/>
            <person name="Kim D."/>
            <person name="Kim S."/>
            <person name="Ryu S."/>
            <person name="Song J.Y."/>
            <person name="Lee S.K."/>
        </authorList>
    </citation>
    <scope>NUCLEOTIDE SEQUENCE [LARGE SCALE GENOMIC DNA]</scope>
    <source>
        <tissue evidence="2">Muscle</tissue>
    </source>
</reference>
<feature type="region of interest" description="Disordered" evidence="1">
    <location>
        <begin position="22"/>
        <end position="48"/>
    </location>
</feature>
<evidence type="ECO:0000313" key="2">
    <source>
        <dbReference type="EMBL" id="TNN49295.1"/>
    </source>
</evidence>
<comment type="caution">
    <text evidence="2">The sequence shown here is derived from an EMBL/GenBank/DDBJ whole genome shotgun (WGS) entry which is preliminary data.</text>
</comment>
<dbReference type="EMBL" id="SRLO01000661">
    <property type="protein sequence ID" value="TNN49295.1"/>
    <property type="molecule type" value="Genomic_DNA"/>
</dbReference>
<keyword evidence="3" id="KW-1185">Reference proteome</keyword>
<protein>
    <submittedName>
        <fullName evidence="2">Uncharacterized protein</fullName>
    </submittedName>
</protein>
<name>A0A4Z2G899_9TELE</name>
<accession>A0A4Z2G899</accession>
<proteinExistence type="predicted"/>